<keyword evidence="8" id="KW-0413">Isomerase</keyword>
<dbReference type="GO" id="GO:0016787">
    <property type="term" value="F:hydrolase activity"/>
    <property type="evidence" value="ECO:0007669"/>
    <property type="project" value="UniProtKB-KW"/>
</dbReference>
<evidence type="ECO:0000259" key="11">
    <source>
        <dbReference type="PROSITE" id="PS50967"/>
    </source>
</evidence>
<comment type="similarity">
    <text evidence="2">Belongs to the helicase family. RecQ subfamily.</text>
</comment>
<evidence type="ECO:0000259" key="13">
    <source>
        <dbReference type="PROSITE" id="PS51194"/>
    </source>
</evidence>
<dbReference type="SUPFAM" id="SSF52540">
    <property type="entry name" value="P-loop containing nucleoside triphosphate hydrolases"/>
    <property type="match status" value="1"/>
</dbReference>
<dbReference type="Pfam" id="PF16124">
    <property type="entry name" value="RecQ_Zn_bind"/>
    <property type="match status" value="1"/>
</dbReference>
<name>A0A6C0LX34_9ZZZZ</name>
<dbReference type="GO" id="GO:0000724">
    <property type="term" value="P:double-strand break repair via homologous recombination"/>
    <property type="evidence" value="ECO:0007669"/>
    <property type="project" value="TreeGrafter"/>
</dbReference>
<evidence type="ECO:0000256" key="1">
    <source>
        <dbReference type="ARBA" id="ARBA00001947"/>
    </source>
</evidence>
<dbReference type="InterPro" id="IPR004589">
    <property type="entry name" value="DNA_helicase_ATP-dep_RecQ"/>
</dbReference>
<dbReference type="Gene3D" id="1.10.150.80">
    <property type="entry name" value="HRDC domain"/>
    <property type="match status" value="1"/>
</dbReference>
<dbReference type="Pfam" id="PF09382">
    <property type="entry name" value="RQC"/>
    <property type="match status" value="1"/>
</dbReference>
<organism evidence="14">
    <name type="scientific">viral metagenome</name>
    <dbReference type="NCBI Taxonomy" id="1070528"/>
    <lineage>
        <taxon>unclassified sequences</taxon>
        <taxon>metagenomes</taxon>
        <taxon>organismal metagenomes</taxon>
    </lineage>
</organism>
<sequence length="685" mass="77275">MNKHLKSQYGFTNFRDFQKEIIEDVIAGKDSIVIFPTGGGKSLCYQYPATYLNKKSVIISPLISLMTDQQLHLTQRGIKCICLNSETKNNISKRLLNSSNKKEQTDLEKASVIYCTPEFFSDNLILFKSLKDICMFAIDEAHCLSEWGHDFRPSYRNLTIIKKTFPTIPVVALTATATPQVLEDIFEVLGMNDANQYQLGTTRENLSVNVREKSDDILSDLDINPDESTIVYTQTRKNTEKIYKLLLSSGVKAGCYHAGRTQEDRHKTHTLFVRDEIKVVVATVAFGMGIDKPDIRKVINYGSPCNLETYYQEIGRAGRDGMPSEVVMFYSDTDYGINSFLIGKSDDHRAKSKLLNTFQKYILNVENCRQVMIEHYFEHGNLDGDISDEGKCGTCDNCTGIGLAKTVETDVIRETLLIVGLVRSLSVNYGVTKLISILRGSKSQYSNNNYYRKGKHRTVKWWKKIITLLVHQNYLAKNAFSRYTVIGLGTKNVDSASFVHLQLPKGKQITASKKYLDIRKQLADAYNVSPYMIVNDKVLADISATNPQTIAELLTVDGVSDDFISKHGVCFVGISEKSRSPTKSSNTKDMSYNLYKSGKSIDEIIIIRKLKKMTIESHITDKMSENVKGIDKKRESINDVALSRIRDAVNEVGKTRLRPIKDILDLDGGKKLSYFQIKIGLLLIE</sequence>
<dbReference type="GO" id="GO:0003677">
    <property type="term" value="F:DNA binding"/>
    <property type="evidence" value="ECO:0007669"/>
    <property type="project" value="UniProtKB-KW"/>
</dbReference>
<evidence type="ECO:0000256" key="9">
    <source>
        <dbReference type="ARBA" id="ARBA00034617"/>
    </source>
</evidence>
<feature type="domain" description="HRDC" evidence="11">
    <location>
        <begin position="505"/>
        <end position="585"/>
    </location>
</feature>
<evidence type="ECO:0000256" key="3">
    <source>
        <dbReference type="ARBA" id="ARBA00022741"/>
    </source>
</evidence>
<dbReference type="InterPro" id="IPR018982">
    <property type="entry name" value="RQC_domain"/>
</dbReference>
<comment type="catalytic activity">
    <reaction evidence="9">
        <text>Couples ATP hydrolysis with the unwinding of duplex DNA by translocating in the 3'-5' direction.</text>
        <dbReference type="EC" id="5.6.2.4"/>
    </reaction>
</comment>
<dbReference type="FunFam" id="3.40.50.300:FF:001389">
    <property type="entry name" value="ATP-dependent DNA helicase RecQ"/>
    <property type="match status" value="1"/>
</dbReference>
<dbReference type="SUPFAM" id="SSF46785">
    <property type="entry name" value="Winged helix' DNA-binding domain"/>
    <property type="match status" value="1"/>
</dbReference>
<reference evidence="14" key="1">
    <citation type="journal article" date="2020" name="Nature">
        <title>Giant virus diversity and host interactions through global metagenomics.</title>
        <authorList>
            <person name="Schulz F."/>
            <person name="Roux S."/>
            <person name="Paez-Espino D."/>
            <person name="Jungbluth S."/>
            <person name="Walsh D.A."/>
            <person name="Denef V.J."/>
            <person name="McMahon K.D."/>
            <person name="Konstantinidis K.T."/>
            <person name="Eloe-Fadrosh E.A."/>
            <person name="Kyrpides N.C."/>
            <person name="Woyke T."/>
        </authorList>
    </citation>
    <scope>NUCLEOTIDE SEQUENCE</scope>
    <source>
        <strain evidence="14">GVMAG-S-1016713-169</strain>
    </source>
</reference>
<dbReference type="InterPro" id="IPR036390">
    <property type="entry name" value="WH_DNA-bd_sf"/>
</dbReference>
<dbReference type="InterPro" id="IPR001650">
    <property type="entry name" value="Helicase_C-like"/>
</dbReference>
<dbReference type="EMBL" id="MN740574">
    <property type="protein sequence ID" value="QHU34578.1"/>
    <property type="molecule type" value="Genomic_DNA"/>
</dbReference>
<dbReference type="SMART" id="SM00487">
    <property type="entry name" value="DEXDc"/>
    <property type="match status" value="1"/>
</dbReference>
<dbReference type="GO" id="GO:0043138">
    <property type="term" value="F:3'-5' DNA helicase activity"/>
    <property type="evidence" value="ECO:0007669"/>
    <property type="project" value="UniProtKB-EC"/>
</dbReference>
<dbReference type="GO" id="GO:0005737">
    <property type="term" value="C:cytoplasm"/>
    <property type="evidence" value="ECO:0007669"/>
    <property type="project" value="TreeGrafter"/>
</dbReference>
<feature type="domain" description="Helicase ATP-binding" evidence="12">
    <location>
        <begin position="22"/>
        <end position="195"/>
    </location>
</feature>
<dbReference type="GO" id="GO:0006260">
    <property type="term" value="P:DNA replication"/>
    <property type="evidence" value="ECO:0007669"/>
    <property type="project" value="InterPro"/>
</dbReference>
<evidence type="ECO:0000313" key="14">
    <source>
        <dbReference type="EMBL" id="QHU34578.1"/>
    </source>
</evidence>
<dbReference type="SUPFAM" id="SSF47819">
    <property type="entry name" value="HRDC-like"/>
    <property type="match status" value="1"/>
</dbReference>
<dbReference type="Pfam" id="PF00570">
    <property type="entry name" value="HRDC"/>
    <property type="match status" value="1"/>
</dbReference>
<dbReference type="InterPro" id="IPR011545">
    <property type="entry name" value="DEAD/DEAH_box_helicase_dom"/>
</dbReference>
<dbReference type="InterPro" id="IPR044876">
    <property type="entry name" value="HRDC_dom_sf"/>
</dbReference>
<keyword evidence="4" id="KW-0378">Hydrolase</keyword>
<accession>A0A6C0LX34</accession>
<dbReference type="PANTHER" id="PTHR13710">
    <property type="entry name" value="DNA HELICASE RECQ FAMILY MEMBER"/>
    <property type="match status" value="1"/>
</dbReference>
<dbReference type="PROSITE" id="PS50967">
    <property type="entry name" value="HRDC"/>
    <property type="match status" value="1"/>
</dbReference>
<dbReference type="Pfam" id="PF14493">
    <property type="entry name" value="HTH_40"/>
    <property type="match status" value="1"/>
</dbReference>
<dbReference type="InterPro" id="IPR010997">
    <property type="entry name" value="HRDC-like_sf"/>
</dbReference>
<dbReference type="InterPro" id="IPR002121">
    <property type="entry name" value="HRDC_dom"/>
</dbReference>
<feature type="domain" description="Helicase C-terminal" evidence="13">
    <location>
        <begin position="213"/>
        <end position="380"/>
    </location>
</feature>
<dbReference type="EC" id="5.6.2.4" evidence="10"/>
<evidence type="ECO:0000256" key="10">
    <source>
        <dbReference type="ARBA" id="ARBA00034808"/>
    </source>
</evidence>
<dbReference type="PROSITE" id="PS51194">
    <property type="entry name" value="HELICASE_CTER"/>
    <property type="match status" value="1"/>
</dbReference>
<dbReference type="InterPro" id="IPR014001">
    <property type="entry name" value="Helicase_ATP-bd"/>
</dbReference>
<dbReference type="SMART" id="SM00490">
    <property type="entry name" value="HELICc"/>
    <property type="match status" value="1"/>
</dbReference>
<evidence type="ECO:0000259" key="12">
    <source>
        <dbReference type="PROSITE" id="PS51192"/>
    </source>
</evidence>
<dbReference type="GO" id="GO:0005524">
    <property type="term" value="F:ATP binding"/>
    <property type="evidence" value="ECO:0007669"/>
    <property type="project" value="UniProtKB-KW"/>
</dbReference>
<evidence type="ECO:0000256" key="8">
    <source>
        <dbReference type="ARBA" id="ARBA00023235"/>
    </source>
</evidence>
<dbReference type="CDD" id="cd17920">
    <property type="entry name" value="DEXHc_RecQ"/>
    <property type="match status" value="1"/>
</dbReference>
<dbReference type="Pfam" id="PF00270">
    <property type="entry name" value="DEAD"/>
    <property type="match status" value="1"/>
</dbReference>
<dbReference type="InterPro" id="IPR032284">
    <property type="entry name" value="RecQ_Zn-bd"/>
</dbReference>
<dbReference type="PANTHER" id="PTHR13710:SF120">
    <property type="entry name" value="BIFUNCTIONAL 3'-5' EXONUCLEASE_ATP-DEPENDENT HELICASE WRN"/>
    <property type="match status" value="1"/>
</dbReference>
<evidence type="ECO:0000256" key="5">
    <source>
        <dbReference type="ARBA" id="ARBA00022806"/>
    </source>
</evidence>
<dbReference type="NCBIfam" id="TIGR00614">
    <property type="entry name" value="recQ_fam"/>
    <property type="match status" value="1"/>
</dbReference>
<dbReference type="InterPro" id="IPR029491">
    <property type="entry name" value="Helicase_HTH"/>
</dbReference>
<dbReference type="SMART" id="SM00956">
    <property type="entry name" value="RQC"/>
    <property type="match status" value="1"/>
</dbReference>
<evidence type="ECO:0000256" key="7">
    <source>
        <dbReference type="ARBA" id="ARBA00023125"/>
    </source>
</evidence>
<comment type="cofactor">
    <cofactor evidence="1">
        <name>Zn(2+)</name>
        <dbReference type="ChEBI" id="CHEBI:29105"/>
    </cofactor>
</comment>
<protein>
    <recommendedName>
        <fullName evidence="10">DNA 3'-5' helicase</fullName>
        <ecNumber evidence="10">5.6.2.4</ecNumber>
    </recommendedName>
</protein>
<dbReference type="SMART" id="SM00341">
    <property type="entry name" value="HRDC"/>
    <property type="match status" value="1"/>
</dbReference>
<keyword evidence="5" id="KW-0347">Helicase</keyword>
<dbReference type="GO" id="GO:0009378">
    <property type="term" value="F:four-way junction helicase activity"/>
    <property type="evidence" value="ECO:0007669"/>
    <property type="project" value="TreeGrafter"/>
</dbReference>
<evidence type="ECO:0000256" key="2">
    <source>
        <dbReference type="ARBA" id="ARBA00005446"/>
    </source>
</evidence>
<dbReference type="Pfam" id="PF00271">
    <property type="entry name" value="Helicase_C"/>
    <property type="match status" value="1"/>
</dbReference>
<keyword evidence="3" id="KW-0547">Nucleotide-binding</keyword>
<dbReference type="Gene3D" id="1.10.10.10">
    <property type="entry name" value="Winged helix-like DNA-binding domain superfamily/Winged helix DNA-binding domain"/>
    <property type="match status" value="1"/>
</dbReference>
<dbReference type="InterPro" id="IPR027417">
    <property type="entry name" value="P-loop_NTPase"/>
</dbReference>
<dbReference type="GO" id="GO:0005694">
    <property type="term" value="C:chromosome"/>
    <property type="evidence" value="ECO:0007669"/>
    <property type="project" value="TreeGrafter"/>
</dbReference>
<dbReference type="Gene3D" id="3.40.50.300">
    <property type="entry name" value="P-loop containing nucleotide triphosphate hydrolases"/>
    <property type="match status" value="2"/>
</dbReference>
<keyword evidence="7" id="KW-0238">DNA-binding</keyword>
<dbReference type="AlphaFoldDB" id="A0A6C0LX34"/>
<proteinExistence type="inferred from homology"/>
<keyword evidence="6" id="KW-0067">ATP-binding</keyword>
<dbReference type="GO" id="GO:0005634">
    <property type="term" value="C:nucleus"/>
    <property type="evidence" value="ECO:0007669"/>
    <property type="project" value="TreeGrafter"/>
</dbReference>
<evidence type="ECO:0000256" key="4">
    <source>
        <dbReference type="ARBA" id="ARBA00022801"/>
    </source>
</evidence>
<dbReference type="InterPro" id="IPR036388">
    <property type="entry name" value="WH-like_DNA-bd_sf"/>
</dbReference>
<evidence type="ECO:0000256" key="6">
    <source>
        <dbReference type="ARBA" id="ARBA00022840"/>
    </source>
</evidence>
<dbReference type="PROSITE" id="PS51192">
    <property type="entry name" value="HELICASE_ATP_BIND_1"/>
    <property type="match status" value="1"/>
</dbReference>